<keyword evidence="2" id="KW-1185">Reference proteome</keyword>
<evidence type="ECO:0000313" key="1">
    <source>
        <dbReference type="EMBL" id="MCO1335335.1"/>
    </source>
</evidence>
<proteinExistence type="predicted"/>
<dbReference type="RefSeq" id="WP_252469257.1">
    <property type="nucleotide sequence ID" value="NZ_JALBWM010000059.1"/>
</dbReference>
<organism evidence="1 2">
    <name type="scientific">Microbulbifer okhotskensis</name>
    <dbReference type="NCBI Taxonomy" id="2926617"/>
    <lineage>
        <taxon>Bacteria</taxon>
        <taxon>Pseudomonadati</taxon>
        <taxon>Pseudomonadota</taxon>
        <taxon>Gammaproteobacteria</taxon>
        <taxon>Cellvibrionales</taxon>
        <taxon>Microbulbiferaceae</taxon>
        <taxon>Microbulbifer</taxon>
    </lineage>
</organism>
<accession>A0A9X2EPF4</accession>
<name>A0A9X2EPF4_9GAMM</name>
<dbReference type="Proteomes" id="UP001139028">
    <property type="component" value="Unassembled WGS sequence"/>
</dbReference>
<dbReference type="AlphaFoldDB" id="A0A9X2EPF4"/>
<dbReference type="EMBL" id="JALBWM010000059">
    <property type="protein sequence ID" value="MCO1335335.1"/>
    <property type="molecule type" value="Genomic_DNA"/>
</dbReference>
<comment type="caution">
    <text evidence="1">The sequence shown here is derived from an EMBL/GenBank/DDBJ whole genome shotgun (WGS) entry which is preliminary data.</text>
</comment>
<sequence length="78" mass="8638">MAKGKVINLKNRAQVLSHLFAEVEINGRVLEMGVEVASDLPMIIDWERRVAWVGTWEDLLGDIANILAEESDYAAAAN</sequence>
<protein>
    <submittedName>
        <fullName evidence="1">Uncharacterized protein</fullName>
    </submittedName>
</protein>
<reference evidence="1" key="1">
    <citation type="journal article" date="2022" name="Arch. Microbiol.">
        <title>Microbulbifer okhotskensis sp. nov., isolated from a deep bottom sediment of the Okhotsk Sea.</title>
        <authorList>
            <person name="Romanenko L."/>
            <person name="Kurilenko V."/>
            <person name="Otstavnykh N."/>
            <person name="Velansky P."/>
            <person name="Isaeva M."/>
            <person name="Mikhailov V."/>
        </authorList>
    </citation>
    <scope>NUCLEOTIDE SEQUENCE</scope>
    <source>
        <strain evidence="1">OS29</strain>
    </source>
</reference>
<gene>
    <name evidence="1" type="ORF">MO867_13435</name>
</gene>
<evidence type="ECO:0000313" key="2">
    <source>
        <dbReference type="Proteomes" id="UP001139028"/>
    </source>
</evidence>